<feature type="binding site" evidence="5">
    <location>
        <position position="90"/>
    </location>
    <ligand>
        <name>ATP</name>
        <dbReference type="ChEBI" id="CHEBI:30616"/>
    </ligand>
</feature>
<dbReference type="RefSeq" id="WP_272141020.1">
    <property type="nucleotide sequence ID" value="NZ_JAQNDM010000002.1"/>
</dbReference>
<keyword evidence="2 5" id="KW-0547">Nucleotide-binding</keyword>
<dbReference type="Gene3D" id="3.30.200.20">
    <property type="entry name" value="Phosphorylase Kinase, domain 1"/>
    <property type="match status" value="1"/>
</dbReference>
<dbReference type="Proteomes" id="UP001221838">
    <property type="component" value="Unassembled WGS sequence"/>
</dbReference>
<comment type="caution">
    <text evidence="8">The sequence shown here is derived from an EMBL/GenBank/DDBJ whole genome shotgun (WGS) entry which is preliminary data.</text>
</comment>
<accession>A0ABT5DDD6</accession>
<dbReference type="EMBL" id="JAQNDM010000002">
    <property type="protein sequence ID" value="MDC0711054.1"/>
    <property type="molecule type" value="Genomic_DNA"/>
</dbReference>
<dbReference type="SUPFAM" id="SSF56112">
    <property type="entry name" value="Protein kinase-like (PK-like)"/>
    <property type="match status" value="1"/>
</dbReference>
<dbReference type="InterPro" id="IPR011009">
    <property type="entry name" value="Kinase-like_dom_sf"/>
</dbReference>
<evidence type="ECO:0000256" key="4">
    <source>
        <dbReference type="ARBA" id="ARBA00022840"/>
    </source>
</evidence>
<feature type="compositionally biased region" description="Basic and acidic residues" evidence="6">
    <location>
        <begin position="1"/>
        <end position="15"/>
    </location>
</feature>
<dbReference type="Pfam" id="PF13432">
    <property type="entry name" value="TPR_16"/>
    <property type="match status" value="1"/>
</dbReference>
<evidence type="ECO:0000259" key="7">
    <source>
        <dbReference type="PROSITE" id="PS50011"/>
    </source>
</evidence>
<dbReference type="Pfam" id="PF13424">
    <property type="entry name" value="TPR_12"/>
    <property type="match status" value="2"/>
</dbReference>
<dbReference type="PANTHER" id="PTHR43289:SF6">
    <property type="entry name" value="SERINE_THREONINE-PROTEIN KINASE NEKL-3"/>
    <property type="match status" value="1"/>
</dbReference>
<feature type="region of interest" description="Disordered" evidence="6">
    <location>
        <begin position="878"/>
        <end position="929"/>
    </location>
</feature>
<dbReference type="InterPro" id="IPR011990">
    <property type="entry name" value="TPR-like_helical_dom_sf"/>
</dbReference>
<evidence type="ECO:0000313" key="8">
    <source>
        <dbReference type="EMBL" id="MDC0711054.1"/>
    </source>
</evidence>
<feature type="compositionally biased region" description="Basic and acidic residues" evidence="6">
    <location>
        <begin position="881"/>
        <end position="892"/>
    </location>
</feature>
<proteinExistence type="predicted"/>
<dbReference type="CDD" id="cd14014">
    <property type="entry name" value="STKc_PknB_like"/>
    <property type="match status" value="1"/>
</dbReference>
<keyword evidence="9" id="KW-1185">Reference proteome</keyword>
<evidence type="ECO:0000256" key="5">
    <source>
        <dbReference type="PROSITE-ProRule" id="PRU10141"/>
    </source>
</evidence>
<feature type="region of interest" description="Disordered" evidence="6">
    <location>
        <begin position="1"/>
        <end position="49"/>
    </location>
</feature>
<evidence type="ECO:0000313" key="9">
    <source>
        <dbReference type="Proteomes" id="UP001221838"/>
    </source>
</evidence>
<dbReference type="InterPro" id="IPR000719">
    <property type="entry name" value="Prot_kinase_dom"/>
</dbReference>
<organism evidence="8 9">
    <name type="scientific">Stigmatella ashevillensis</name>
    <dbReference type="NCBI Taxonomy" id="2995309"/>
    <lineage>
        <taxon>Bacteria</taxon>
        <taxon>Pseudomonadati</taxon>
        <taxon>Myxococcota</taxon>
        <taxon>Myxococcia</taxon>
        <taxon>Myxococcales</taxon>
        <taxon>Cystobacterineae</taxon>
        <taxon>Archangiaceae</taxon>
        <taxon>Stigmatella</taxon>
    </lineage>
</organism>
<reference evidence="8 9" key="1">
    <citation type="submission" date="2022-11" db="EMBL/GenBank/DDBJ databases">
        <title>Minimal conservation of predation-associated metabolite biosynthetic gene clusters underscores biosynthetic potential of Myxococcota including descriptions for ten novel species: Archangium lansinium sp. nov., Myxococcus landrumus sp. nov., Nannocystis bai.</title>
        <authorList>
            <person name="Ahearne A."/>
            <person name="Stevens C."/>
            <person name="Dowd S."/>
        </authorList>
    </citation>
    <scope>NUCLEOTIDE SEQUENCE [LARGE SCALE GENOMIC DNA]</scope>
    <source>
        <strain evidence="8 9">NCWAL01</strain>
    </source>
</reference>
<keyword evidence="3" id="KW-0418">Kinase</keyword>
<dbReference type="SMART" id="SM00028">
    <property type="entry name" value="TPR"/>
    <property type="match status" value="6"/>
</dbReference>
<dbReference type="Pfam" id="PF00069">
    <property type="entry name" value="Pkinase"/>
    <property type="match status" value="1"/>
</dbReference>
<evidence type="ECO:0000256" key="2">
    <source>
        <dbReference type="ARBA" id="ARBA00022741"/>
    </source>
</evidence>
<dbReference type="PANTHER" id="PTHR43289">
    <property type="entry name" value="MITOGEN-ACTIVATED PROTEIN KINASE KINASE KINASE 20-RELATED"/>
    <property type="match status" value="1"/>
</dbReference>
<dbReference type="InterPro" id="IPR019734">
    <property type="entry name" value="TPR_rpt"/>
</dbReference>
<evidence type="ECO:0000256" key="1">
    <source>
        <dbReference type="ARBA" id="ARBA00022679"/>
    </source>
</evidence>
<keyword evidence="1" id="KW-0808">Transferase</keyword>
<name>A0ABT5DDD6_9BACT</name>
<dbReference type="InterPro" id="IPR017441">
    <property type="entry name" value="Protein_kinase_ATP_BS"/>
</dbReference>
<dbReference type="Gene3D" id="1.10.510.10">
    <property type="entry name" value="Transferase(Phosphotransferase) domain 1"/>
    <property type="match status" value="1"/>
</dbReference>
<dbReference type="PROSITE" id="PS50011">
    <property type="entry name" value="PROTEIN_KINASE_DOM"/>
    <property type="match status" value="1"/>
</dbReference>
<keyword evidence="4 5" id="KW-0067">ATP-binding</keyword>
<dbReference type="PROSITE" id="PS00107">
    <property type="entry name" value="PROTEIN_KINASE_ATP"/>
    <property type="match status" value="1"/>
</dbReference>
<feature type="domain" description="Protein kinase" evidence="7">
    <location>
        <begin position="61"/>
        <end position="360"/>
    </location>
</feature>
<evidence type="ECO:0000256" key="6">
    <source>
        <dbReference type="SAM" id="MobiDB-lite"/>
    </source>
</evidence>
<dbReference type="Gene3D" id="1.25.40.10">
    <property type="entry name" value="Tetratricopeptide repeat domain"/>
    <property type="match status" value="2"/>
</dbReference>
<dbReference type="SUPFAM" id="SSF48452">
    <property type="entry name" value="TPR-like"/>
    <property type="match status" value="2"/>
</dbReference>
<sequence length="929" mass="101571">MSPPPSHDDVTRLGEEGVTEASPPPQRRRQEQTPGTPSPPASSPPQDAGLTLERGTRIERYFILKPVGQGGMGVVYAAYDPELDRKVALKLLRPDKASPSVSDEAAALLREAQAMARISHPNVITVHDVGTVGGRVFMAMEFIQGQNLHEWVRRKPHPTPREVLRVFHQAGQGLLAAHRVGLVHRDFKPANALLGHNGRVCVTDFGLARLTPLANEEDEIPLHEQETLDRAGGLAFAAPLTQAGLVRGTPHFMPPEQYLGSGVDARSDQFSFCASLFWALYRKHAVEPRRMVAAATEAAQRESQSPPGTEVWRLLPHGTAQVPPVVAHIPARVRRALMRGLSLHPEDRFPSMEALLEELSWEQRRDNRRGALAALGLLATATAGTGLVVYRQSQLCAGADARVSSVWGPEARQKLEAAFSATGRPFAAESARGVTRLLDAYARQWAHLHTEACEATRVRGEQTEELLSLRMVCLERRRKSLGALVGLFTGADGKVVERSVDAASALPGLEDCRDIESLAEQPALPADPLRRAALEQLGEQLAQVRALLDAGRYAQGLELARKLEPQAALIAYRPLQAELSYLLAWLLHQQGEVEQSLRQFERALQDAEASRADRRRLEVLTRFTYALANNGHPEEARRWGDMARGVLERVGSEPPMAFDLNVNLGYTALFGGRYPEAWEAFSQARALEGALAPEDPRRAKVSHALGLAALRLGDLPQAIALLSESLRRTEALKGPQHPEAAIRQSMLATAYRESGAPEQALEHAQRALAVRQAALGPEHPSVADDLDELGECFLLLKRHDEALKSFRDAEALKRKALGADHPDLSYSLDGVGKTLLAQGLPAEAIGPLRQALAFENTDPEALAQTGFTLAQALWAAGQEPEQAREEARRAQERYTALGQQRQAAEIRTWLETRQKSPPPRAPRGAAVTP</sequence>
<evidence type="ECO:0000256" key="3">
    <source>
        <dbReference type="ARBA" id="ARBA00022777"/>
    </source>
</evidence>
<protein>
    <submittedName>
        <fullName evidence="8">Tetratricopeptide repeat protein</fullName>
    </submittedName>
</protein>
<gene>
    <name evidence="8" type="ORF">POL68_21465</name>
</gene>